<dbReference type="Proteomes" id="UP000824469">
    <property type="component" value="Unassembled WGS sequence"/>
</dbReference>
<name>A0AA38LJB9_TAXCH</name>
<evidence type="ECO:0000313" key="2">
    <source>
        <dbReference type="Proteomes" id="UP000824469"/>
    </source>
</evidence>
<proteinExistence type="predicted"/>
<feature type="non-terminal residue" evidence="1">
    <location>
        <position position="1"/>
    </location>
</feature>
<keyword evidence="2" id="KW-1185">Reference proteome</keyword>
<dbReference type="AlphaFoldDB" id="A0AA38LJB9"/>
<reference evidence="1 2" key="1">
    <citation type="journal article" date="2021" name="Nat. Plants">
        <title>The Taxus genome provides insights into paclitaxel biosynthesis.</title>
        <authorList>
            <person name="Xiong X."/>
            <person name="Gou J."/>
            <person name="Liao Q."/>
            <person name="Li Y."/>
            <person name="Zhou Q."/>
            <person name="Bi G."/>
            <person name="Li C."/>
            <person name="Du R."/>
            <person name="Wang X."/>
            <person name="Sun T."/>
            <person name="Guo L."/>
            <person name="Liang H."/>
            <person name="Lu P."/>
            <person name="Wu Y."/>
            <person name="Zhang Z."/>
            <person name="Ro D.K."/>
            <person name="Shang Y."/>
            <person name="Huang S."/>
            <person name="Yan J."/>
        </authorList>
    </citation>
    <scope>NUCLEOTIDE SEQUENCE [LARGE SCALE GENOMIC DNA]</scope>
    <source>
        <strain evidence="1">Ta-2019</strain>
    </source>
</reference>
<dbReference type="EMBL" id="JAHRHJ020000002">
    <property type="protein sequence ID" value="KAH9325866.1"/>
    <property type="molecule type" value="Genomic_DNA"/>
</dbReference>
<feature type="non-terminal residue" evidence="1">
    <location>
        <position position="152"/>
    </location>
</feature>
<protein>
    <submittedName>
        <fullName evidence="1">Uncharacterized protein</fullName>
    </submittedName>
</protein>
<comment type="caution">
    <text evidence="1">The sequence shown here is derived from an EMBL/GenBank/DDBJ whole genome shotgun (WGS) entry which is preliminary data.</text>
</comment>
<evidence type="ECO:0000313" key="1">
    <source>
        <dbReference type="EMBL" id="KAH9325866.1"/>
    </source>
</evidence>
<gene>
    <name evidence="1" type="ORF">KI387_006044</name>
</gene>
<accession>A0AA38LJB9</accession>
<sequence length="152" mass="17608">TMYGAKATIKSELIANFHIKPHVPSLISAYFLAFDQEECSNDHELDTKVGNIPDLILDEWENKRHAFDPYKEMEEFELGLYCVHKDNSSIPSLTKLEDKDDNELWITPKRSTSSSPYKFVYGKEVVFPLSLELPALELMKQLEFSKFEPMED</sequence>
<organism evidence="1 2">
    <name type="scientific">Taxus chinensis</name>
    <name type="common">Chinese yew</name>
    <name type="synonym">Taxus wallichiana var. chinensis</name>
    <dbReference type="NCBI Taxonomy" id="29808"/>
    <lineage>
        <taxon>Eukaryota</taxon>
        <taxon>Viridiplantae</taxon>
        <taxon>Streptophyta</taxon>
        <taxon>Embryophyta</taxon>
        <taxon>Tracheophyta</taxon>
        <taxon>Spermatophyta</taxon>
        <taxon>Pinopsida</taxon>
        <taxon>Pinidae</taxon>
        <taxon>Conifers II</taxon>
        <taxon>Cupressales</taxon>
        <taxon>Taxaceae</taxon>
        <taxon>Taxus</taxon>
    </lineage>
</organism>